<organism evidence="2 3">
    <name type="scientific">Dibothriocephalus latus</name>
    <name type="common">Fish tapeworm</name>
    <name type="synonym">Diphyllobothrium latum</name>
    <dbReference type="NCBI Taxonomy" id="60516"/>
    <lineage>
        <taxon>Eukaryota</taxon>
        <taxon>Metazoa</taxon>
        <taxon>Spiralia</taxon>
        <taxon>Lophotrochozoa</taxon>
        <taxon>Platyhelminthes</taxon>
        <taxon>Cestoda</taxon>
        <taxon>Eucestoda</taxon>
        <taxon>Diphyllobothriidea</taxon>
        <taxon>Diphyllobothriidae</taxon>
        <taxon>Dibothriocephalus</taxon>
    </lineage>
</organism>
<evidence type="ECO:0000256" key="1">
    <source>
        <dbReference type="SAM" id="MobiDB-lite"/>
    </source>
</evidence>
<evidence type="ECO:0000313" key="3">
    <source>
        <dbReference type="Proteomes" id="UP000281553"/>
    </source>
</evidence>
<feature type="region of interest" description="Disordered" evidence="1">
    <location>
        <begin position="1"/>
        <end position="32"/>
    </location>
</feature>
<gene>
    <name evidence="2" type="ORF">DILT_LOCUS13446</name>
</gene>
<feature type="non-terminal residue" evidence="2">
    <location>
        <position position="1"/>
    </location>
</feature>
<evidence type="ECO:0000313" key="2">
    <source>
        <dbReference type="EMBL" id="VDN19566.1"/>
    </source>
</evidence>
<name>A0A3P7PMR9_DIBLA</name>
<proteinExistence type="predicted"/>
<dbReference type="Proteomes" id="UP000281553">
    <property type="component" value="Unassembled WGS sequence"/>
</dbReference>
<feature type="region of interest" description="Disordered" evidence="1">
    <location>
        <begin position="165"/>
        <end position="210"/>
    </location>
</feature>
<dbReference type="AlphaFoldDB" id="A0A3P7PMR9"/>
<dbReference type="EMBL" id="UYRU01070301">
    <property type="protein sequence ID" value="VDN19566.1"/>
    <property type="molecule type" value="Genomic_DNA"/>
</dbReference>
<reference evidence="2 3" key="1">
    <citation type="submission" date="2018-11" db="EMBL/GenBank/DDBJ databases">
        <authorList>
            <consortium name="Pathogen Informatics"/>
        </authorList>
    </citation>
    <scope>NUCLEOTIDE SEQUENCE [LARGE SCALE GENOMIC DNA]</scope>
</reference>
<keyword evidence="3" id="KW-1185">Reference proteome</keyword>
<feature type="compositionally biased region" description="Polar residues" evidence="1">
    <location>
        <begin position="1"/>
        <end position="13"/>
    </location>
</feature>
<feature type="compositionally biased region" description="Basic and acidic residues" evidence="1">
    <location>
        <begin position="165"/>
        <end position="174"/>
    </location>
</feature>
<protein>
    <submittedName>
        <fullName evidence="2">Uncharacterized protein</fullName>
    </submittedName>
</protein>
<feature type="compositionally biased region" description="Polar residues" evidence="1">
    <location>
        <begin position="178"/>
        <end position="188"/>
    </location>
</feature>
<feature type="compositionally biased region" description="Basic and acidic residues" evidence="1">
    <location>
        <begin position="200"/>
        <end position="210"/>
    </location>
</feature>
<sequence>PQGNSSDTCSTGSDVEYAINRPQPLSRRYSSQSSVGQRYFRHVCATPVNQHRQGIAAKRKSVCGSDSDNLPATQPWNEDRTREMSVCSGDWIMPQSDEDLEVQEEGERVPENVFPPKTMIGQPIIIAIGEPRCAKVTNTNPCSPTHLRPAPHVQVGNAVIKNVHRKEEPSHSSCREFTPSSSSSTFGQPKSILARPRSRSRCEASELRNA</sequence>
<accession>A0A3P7PMR9</accession>